<dbReference type="HAMAP" id="MF_00332">
    <property type="entry name" value="DnaK"/>
    <property type="match status" value="1"/>
</dbReference>
<dbReference type="SUPFAM" id="SSF100920">
    <property type="entry name" value="Heat shock protein 70kD (HSP70), peptide-binding domain"/>
    <property type="match status" value="1"/>
</dbReference>
<dbReference type="PANTHER" id="PTHR19375">
    <property type="entry name" value="HEAT SHOCK PROTEIN 70KDA"/>
    <property type="match status" value="1"/>
</dbReference>
<accession>A0ABQ7S4W7</accession>
<dbReference type="Gene3D" id="2.60.34.10">
    <property type="entry name" value="Substrate Binding Domain Of DNAk, Chain A, domain 1"/>
    <property type="match status" value="1"/>
</dbReference>
<sequence>MQVHSLRLPLRLLQGRLSALAHHKSHNLIDGTLYQNLYKAPTNQYSISRRFKSDSPIGSHVIGIDLGTTNSCVAVMEGKTPRVIENAEGSRTTPSVVAFTPDGERLVGMPAKRQSVTNAKNTFYATKRLIGRKFDDPETQKDLKLVSYKIVKASNGDAWLEAQGKVYSPSQIGAFVLIKMKETAESYLGKKVKDAVVTVPAYFNDSQRQATKDAGQIAGLNVVRTINEPTAAALAYGINKSEGKVIAVYDLGGGTFDVSILEISKEGVFEVKSTNGDTFLGGEDFDNALVNFLAAEFRKDQGIDVSKDIMAMQRLKEAAEKAKIELSSSAQTDINLPYLTMDSSGPKHMNLKLTRAKFESLVSDLIRRTIEPCKLAMKDAQVKNSEIDEVILVGGMTRMPKVQDTVQEIFGKQPSKAVNPDEAVAVGAAIQGGVFTSDVKDVLLLDVTPLSLGIETLGGVFTKLIGRNTTIPTKKSQVFSTAADGQTQVEIKVFQGEREMALDNKLLGQFSLVGIPPAPRGIPQVEVTFDIDANGIVHVSARDKGTGKEQQIVIKSSGGLSKEDIENMVRQAEKYAEEDKKKKEIIEAVNQAEGIIHDTETKMEEYKSQLPEEDSTNLKDKIAKTREILANKDNVTIQSIKDATNELQQASLKLFEMAYKKMAAEREGSTSSSGEQKEEEKKEEGKN</sequence>
<keyword evidence="3 4" id="KW-0067">ATP-binding</keyword>
<dbReference type="PROSITE" id="PS00297">
    <property type="entry name" value="HSP70_1"/>
    <property type="match status" value="1"/>
</dbReference>
<dbReference type="PROSITE" id="PS00329">
    <property type="entry name" value="HSP70_2"/>
    <property type="match status" value="1"/>
</dbReference>
<dbReference type="Gene3D" id="3.90.640.10">
    <property type="entry name" value="Actin, Chain A, domain 4"/>
    <property type="match status" value="1"/>
</dbReference>
<evidence type="ECO:0000313" key="7">
    <source>
        <dbReference type="EMBL" id="KAG9508461.1"/>
    </source>
</evidence>
<comment type="caution">
    <text evidence="7">The sequence shown here is derived from an EMBL/GenBank/DDBJ whole genome shotgun (WGS) entry which is preliminary data.</text>
</comment>
<evidence type="ECO:0000256" key="5">
    <source>
        <dbReference type="SAM" id="Coils"/>
    </source>
</evidence>
<comment type="similarity">
    <text evidence="1 4">Belongs to the heat shock protein 70 family.</text>
</comment>
<keyword evidence="8" id="KW-1185">Reference proteome</keyword>
<keyword evidence="5" id="KW-0175">Coiled coil</keyword>
<dbReference type="InterPro" id="IPR043129">
    <property type="entry name" value="ATPase_NBD"/>
</dbReference>
<name>A0ABQ7S4W7_9ACAR</name>
<proteinExistence type="inferred from homology"/>
<protein>
    <submittedName>
        <fullName evidence="7">Stress-70 protein, mitochondrial</fullName>
    </submittedName>
</protein>
<dbReference type="SUPFAM" id="SSF53067">
    <property type="entry name" value="Actin-like ATPase domain"/>
    <property type="match status" value="2"/>
</dbReference>
<keyword evidence="2 4" id="KW-0547">Nucleotide-binding</keyword>
<evidence type="ECO:0000256" key="4">
    <source>
        <dbReference type="RuleBase" id="RU003322"/>
    </source>
</evidence>
<evidence type="ECO:0000256" key="3">
    <source>
        <dbReference type="ARBA" id="ARBA00022840"/>
    </source>
</evidence>
<dbReference type="InterPro" id="IPR012725">
    <property type="entry name" value="Chaperone_DnaK"/>
</dbReference>
<dbReference type="Pfam" id="PF00012">
    <property type="entry name" value="HSP70"/>
    <property type="match status" value="1"/>
</dbReference>
<feature type="coiled-coil region" evidence="5">
    <location>
        <begin position="562"/>
        <end position="609"/>
    </location>
</feature>
<dbReference type="PROSITE" id="PS01036">
    <property type="entry name" value="HSP70_3"/>
    <property type="match status" value="1"/>
</dbReference>
<dbReference type="InterPro" id="IPR029047">
    <property type="entry name" value="HSP70_peptide-bd_sf"/>
</dbReference>
<gene>
    <name evidence="7" type="primary">HSPA9</name>
    <name evidence="7" type="ORF">GZH46_03043</name>
</gene>
<evidence type="ECO:0000256" key="2">
    <source>
        <dbReference type="ARBA" id="ARBA00022741"/>
    </source>
</evidence>
<evidence type="ECO:0000256" key="1">
    <source>
        <dbReference type="ARBA" id="ARBA00007381"/>
    </source>
</evidence>
<evidence type="ECO:0000256" key="6">
    <source>
        <dbReference type="SAM" id="MobiDB-lite"/>
    </source>
</evidence>
<dbReference type="NCBIfam" id="TIGR02350">
    <property type="entry name" value="prok_dnaK"/>
    <property type="match status" value="1"/>
</dbReference>
<dbReference type="Proteomes" id="UP000825002">
    <property type="component" value="Unassembled WGS sequence"/>
</dbReference>
<dbReference type="EMBL" id="JAIFTH010001755">
    <property type="protein sequence ID" value="KAG9508461.1"/>
    <property type="molecule type" value="Genomic_DNA"/>
</dbReference>
<reference evidence="7 8" key="1">
    <citation type="submission" date="2020-10" db="EMBL/GenBank/DDBJ databases">
        <authorList>
            <person name="Klimov P.B."/>
            <person name="Dyachkov S.M."/>
            <person name="Chetverikov P.E."/>
        </authorList>
    </citation>
    <scope>NUCLEOTIDE SEQUENCE [LARGE SCALE GENOMIC DNA]</scope>
    <source>
        <strain evidence="7">BMOC 18-1129-001#AD2665</strain>
        <tissue evidence="7">Entire mites</tissue>
    </source>
</reference>
<dbReference type="InterPro" id="IPR018181">
    <property type="entry name" value="Heat_shock_70_CS"/>
</dbReference>
<dbReference type="InterPro" id="IPR029048">
    <property type="entry name" value="HSP70_C_sf"/>
</dbReference>
<dbReference type="Gene3D" id="3.30.420.40">
    <property type="match status" value="2"/>
</dbReference>
<dbReference type="PRINTS" id="PR00301">
    <property type="entry name" value="HEATSHOCK70"/>
</dbReference>
<dbReference type="NCBIfam" id="NF001413">
    <property type="entry name" value="PRK00290.1"/>
    <property type="match status" value="1"/>
</dbReference>
<dbReference type="Gene3D" id="1.20.1270.10">
    <property type="match status" value="1"/>
</dbReference>
<evidence type="ECO:0000313" key="8">
    <source>
        <dbReference type="Proteomes" id="UP000825002"/>
    </source>
</evidence>
<dbReference type="InterPro" id="IPR013126">
    <property type="entry name" value="Hsp_70_fam"/>
</dbReference>
<organism evidence="7 8">
    <name type="scientific">Fragariocoptes setiger</name>
    <dbReference type="NCBI Taxonomy" id="1670756"/>
    <lineage>
        <taxon>Eukaryota</taxon>
        <taxon>Metazoa</taxon>
        <taxon>Ecdysozoa</taxon>
        <taxon>Arthropoda</taxon>
        <taxon>Chelicerata</taxon>
        <taxon>Arachnida</taxon>
        <taxon>Acari</taxon>
        <taxon>Acariformes</taxon>
        <taxon>Trombidiformes</taxon>
        <taxon>Prostigmata</taxon>
        <taxon>Eupodina</taxon>
        <taxon>Eriophyoidea</taxon>
        <taxon>Phytoptidae</taxon>
        <taxon>Fragariocoptes</taxon>
    </lineage>
</organism>
<feature type="non-terminal residue" evidence="7">
    <location>
        <position position="1"/>
    </location>
</feature>
<feature type="region of interest" description="Disordered" evidence="6">
    <location>
        <begin position="663"/>
        <end position="687"/>
    </location>
</feature>
<dbReference type="CDD" id="cd11733">
    <property type="entry name" value="ASKHA_NBD_HSP70_HSPA9"/>
    <property type="match status" value="1"/>
</dbReference>
<feature type="compositionally biased region" description="Basic and acidic residues" evidence="6">
    <location>
        <begin position="675"/>
        <end position="687"/>
    </location>
</feature>